<keyword evidence="1" id="KW-0547">Nucleotide-binding</keyword>
<dbReference type="InterPro" id="IPR027417">
    <property type="entry name" value="P-loop_NTPase"/>
</dbReference>
<evidence type="ECO:0000256" key="1">
    <source>
        <dbReference type="ARBA" id="ARBA00022741"/>
    </source>
</evidence>
<keyword evidence="2 4" id="KW-0067">ATP-binding</keyword>
<dbReference type="InterPro" id="IPR017871">
    <property type="entry name" value="ABC_transporter-like_CS"/>
</dbReference>
<dbReference type="Gene3D" id="3.40.50.300">
    <property type="entry name" value="P-loop containing nucleotide triphosphate hydrolases"/>
    <property type="match status" value="1"/>
</dbReference>
<proteinExistence type="predicted"/>
<dbReference type="Proteomes" id="UP001198571">
    <property type="component" value="Unassembled WGS sequence"/>
</dbReference>
<dbReference type="GO" id="GO:0005524">
    <property type="term" value="F:ATP binding"/>
    <property type="evidence" value="ECO:0007669"/>
    <property type="project" value="UniProtKB-KW"/>
</dbReference>
<evidence type="ECO:0000259" key="3">
    <source>
        <dbReference type="PROSITE" id="PS50893"/>
    </source>
</evidence>
<gene>
    <name evidence="4" type="ORF">H0485_08035</name>
</gene>
<dbReference type="PANTHER" id="PTHR24220">
    <property type="entry name" value="IMPORT ATP-BINDING PROTEIN"/>
    <property type="match status" value="1"/>
</dbReference>
<dbReference type="InterPro" id="IPR003593">
    <property type="entry name" value="AAA+_ATPase"/>
</dbReference>
<reference evidence="4 5" key="1">
    <citation type="submission" date="2020-07" db="EMBL/GenBank/DDBJ databases">
        <title>Pseudogemmobacter sp. nov., isolated from poultry manure in Taiwan.</title>
        <authorList>
            <person name="Lin S.-Y."/>
            <person name="Tang Y.-S."/>
            <person name="Young C.-C."/>
        </authorList>
    </citation>
    <scope>NUCLEOTIDE SEQUENCE [LARGE SCALE GENOMIC DNA]</scope>
    <source>
        <strain evidence="4 5">CC-YST710</strain>
    </source>
</reference>
<dbReference type="EMBL" id="JACDXX010000006">
    <property type="protein sequence ID" value="MCB5409947.1"/>
    <property type="molecule type" value="Genomic_DNA"/>
</dbReference>
<dbReference type="InterPro" id="IPR015854">
    <property type="entry name" value="ABC_transpr_LolD-like"/>
</dbReference>
<evidence type="ECO:0000313" key="4">
    <source>
        <dbReference type="EMBL" id="MCB5409947.1"/>
    </source>
</evidence>
<sequence length="229" mass="25122">MNSSPLPLLLEQVVVRHAIQQLRLVLDHADLRVAPKERVCILGESGSGKTTLLEVISGFRRPDAGQVQLFGIDPAGAADRVRARLRRRDLGFIFQDYALIEGLTALANIALPLRLDGIRSETASQRASERLAALNLTHLAAVPASALSGGEKQRVAFARATIHKPRLILADEPTGSLDPHTGTAVLEMILGRGEDSPHSLVMVTHNHRHARQFDRVMLLRDGRLRETWA</sequence>
<dbReference type="SUPFAM" id="SSF52540">
    <property type="entry name" value="P-loop containing nucleoside triphosphate hydrolases"/>
    <property type="match status" value="1"/>
</dbReference>
<name>A0ABS8CKM6_9RHOB</name>
<evidence type="ECO:0000313" key="5">
    <source>
        <dbReference type="Proteomes" id="UP001198571"/>
    </source>
</evidence>
<dbReference type="Pfam" id="PF00005">
    <property type="entry name" value="ABC_tran"/>
    <property type="match status" value="1"/>
</dbReference>
<dbReference type="PROSITE" id="PS00211">
    <property type="entry name" value="ABC_TRANSPORTER_1"/>
    <property type="match status" value="1"/>
</dbReference>
<keyword evidence="5" id="KW-1185">Reference proteome</keyword>
<organism evidence="4 5">
    <name type="scientific">Pseudogemmobacter faecipullorum</name>
    <dbReference type="NCBI Taxonomy" id="2755041"/>
    <lineage>
        <taxon>Bacteria</taxon>
        <taxon>Pseudomonadati</taxon>
        <taxon>Pseudomonadota</taxon>
        <taxon>Alphaproteobacteria</taxon>
        <taxon>Rhodobacterales</taxon>
        <taxon>Paracoccaceae</taxon>
        <taxon>Pseudogemmobacter</taxon>
    </lineage>
</organism>
<accession>A0ABS8CKM6</accession>
<comment type="caution">
    <text evidence="4">The sequence shown here is derived from an EMBL/GenBank/DDBJ whole genome shotgun (WGS) entry which is preliminary data.</text>
</comment>
<dbReference type="RefSeq" id="WP_226934855.1">
    <property type="nucleotide sequence ID" value="NZ_JACDXX010000006.1"/>
</dbReference>
<protein>
    <submittedName>
        <fullName evidence="4">ATP-binding cassette domain-containing protein</fullName>
    </submittedName>
</protein>
<dbReference type="InterPro" id="IPR003439">
    <property type="entry name" value="ABC_transporter-like_ATP-bd"/>
</dbReference>
<dbReference type="SMART" id="SM00382">
    <property type="entry name" value="AAA"/>
    <property type="match status" value="1"/>
</dbReference>
<evidence type="ECO:0000256" key="2">
    <source>
        <dbReference type="ARBA" id="ARBA00022840"/>
    </source>
</evidence>
<dbReference type="PROSITE" id="PS50893">
    <property type="entry name" value="ABC_TRANSPORTER_2"/>
    <property type="match status" value="1"/>
</dbReference>
<feature type="domain" description="ABC transporter" evidence="3">
    <location>
        <begin position="8"/>
        <end position="229"/>
    </location>
</feature>